<keyword evidence="5 8" id="KW-0812">Transmembrane</keyword>
<comment type="caution">
    <text evidence="9">The sequence shown here is derived from an EMBL/GenBank/DDBJ whole genome shotgun (WGS) entry which is preliminary data.</text>
</comment>
<dbReference type="RefSeq" id="WP_214646966.1">
    <property type="nucleotide sequence ID" value="NZ_CANPEU010000006.1"/>
</dbReference>
<dbReference type="EMBL" id="JACHYA010000001">
    <property type="protein sequence ID" value="MBB3170443.1"/>
    <property type="molecule type" value="Genomic_DNA"/>
</dbReference>
<dbReference type="Proteomes" id="UP000530850">
    <property type="component" value="Unassembled WGS sequence"/>
</dbReference>
<evidence type="ECO:0000256" key="1">
    <source>
        <dbReference type="ARBA" id="ARBA00004651"/>
    </source>
</evidence>
<keyword evidence="4" id="KW-1003">Cell membrane</keyword>
<dbReference type="PANTHER" id="PTHR34979:SF1">
    <property type="entry name" value="INNER MEMBRANE PROTEIN YGAZ"/>
    <property type="match status" value="1"/>
</dbReference>
<evidence type="ECO:0000256" key="7">
    <source>
        <dbReference type="ARBA" id="ARBA00023136"/>
    </source>
</evidence>
<evidence type="ECO:0000313" key="9">
    <source>
        <dbReference type="EMBL" id="MBB3170443.1"/>
    </source>
</evidence>
<evidence type="ECO:0000256" key="3">
    <source>
        <dbReference type="ARBA" id="ARBA00022448"/>
    </source>
</evidence>
<dbReference type="GO" id="GO:1903785">
    <property type="term" value="P:L-valine transmembrane transport"/>
    <property type="evidence" value="ECO:0007669"/>
    <property type="project" value="TreeGrafter"/>
</dbReference>
<dbReference type="AlphaFoldDB" id="A0A7W5D0E8"/>
<protein>
    <submittedName>
        <fullName evidence="9">4-azaleucine resistance transporter AzlC</fullName>
    </submittedName>
</protein>
<name>A0A7W5D0E8_9ACTN</name>
<feature type="transmembrane region" description="Helical" evidence="8">
    <location>
        <begin position="217"/>
        <end position="237"/>
    </location>
</feature>
<evidence type="ECO:0000313" key="10">
    <source>
        <dbReference type="Proteomes" id="UP000530850"/>
    </source>
</evidence>
<organism evidence="9 10">
    <name type="scientific">Parvibacter caecicola</name>
    <dbReference type="NCBI Taxonomy" id="747645"/>
    <lineage>
        <taxon>Bacteria</taxon>
        <taxon>Bacillati</taxon>
        <taxon>Actinomycetota</taxon>
        <taxon>Coriobacteriia</taxon>
        <taxon>Coriobacteriales</taxon>
        <taxon>Coriobacteriaceae</taxon>
        <taxon>Parvibacter</taxon>
    </lineage>
</organism>
<dbReference type="GeneID" id="93356026"/>
<keyword evidence="6 8" id="KW-1133">Transmembrane helix</keyword>
<gene>
    <name evidence="9" type="ORF">FHR31_000223</name>
</gene>
<evidence type="ECO:0000256" key="5">
    <source>
        <dbReference type="ARBA" id="ARBA00022692"/>
    </source>
</evidence>
<sequence>MEPLSASVGVEYGTVFTRAHIKDAFSAAIPVMLGYVAIGIPCGILSDSIGMNALQVFLLSALFYSGAGQFMIPNMYLASSSVTSIVASVSLVNTRQMLYSASFAKCCDGVSKRLAFFFAATVTDETYGVSTKRFEEGDWSVDRALMLNLFSQTSWTLSTVAGVLVGSALDIPLNIASFAMTSIFICLMVTQKLVPANIVAMAGAMLGVYLAKLLGLTGPAILIGALIGVMAAIAYHATNGPKLPDGSAGGEGERS</sequence>
<accession>A0A7W5D0E8</accession>
<evidence type="ECO:0000256" key="2">
    <source>
        <dbReference type="ARBA" id="ARBA00010735"/>
    </source>
</evidence>
<evidence type="ECO:0000256" key="6">
    <source>
        <dbReference type="ARBA" id="ARBA00022989"/>
    </source>
</evidence>
<dbReference type="GO" id="GO:0005886">
    <property type="term" value="C:plasma membrane"/>
    <property type="evidence" value="ECO:0007669"/>
    <property type="project" value="UniProtKB-SubCell"/>
</dbReference>
<feature type="transmembrane region" description="Helical" evidence="8">
    <location>
        <begin position="24"/>
        <end position="46"/>
    </location>
</feature>
<keyword evidence="3" id="KW-0813">Transport</keyword>
<comment type="similarity">
    <text evidence="2">Belongs to the AzlC family.</text>
</comment>
<dbReference type="PANTHER" id="PTHR34979">
    <property type="entry name" value="INNER MEMBRANE PROTEIN YGAZ"/>
    <property type="match status" value="1"/>
</dbReference>
<comment type="subcellular location">
    <subcellularLocation>
        <location evidence="1">Cell membrane</location>
        <topology evidence="1">Multi-pass membrane protein</topology>
    </subcellularLocation>
</comment>
<dbReference type="Pfam" id="PF03591">
    <property type="entry name" value="AzlC"/>
    <property type="match status" value="1"/>
</dbReference>
<keyword evidence="7 8" id="KW-0472">Membrane</keyword>
<evidence type="ECO:0000256" key="8">
    <source>
        <dbReference type="SAM" id="Phobius"/>
    </source>
</evidence>
<evidence type="ECO:0000256" key="4">
    <source>
        <dbReference type="ARBA" id="ARBA00022475"/>
    </source>
</evidence>
<feature type="transmembrane region" description="Helical" evidence="8">
    <location>
        <begin position="53"/>
        <end position="72"/>
    </location>
</feature>
<dbReference type="InterPro" id="IPR011606">
    <property type="entry name" value="Brnchd-chn_aa_trnsp_permease"/>
</dbReference>
<proteinExistence type="inferred from homology"/>
<reference evidence="9 10" key="1">
    <citation type="submission" date="2020-08" db="EMBL/GenBank/DDBJ databases">
        <title>Sequencing the genomes of 1000 actinobacteria strains.</title>
        <authorList>
            <person name="Klenk H.-P."/>
        </authorList>
    </citation>
    <scope>NUCLEOTIDE SEQUENCE [LARGE SCALE GENOMIC DNA]</scope>
    <source>
        <strain evidence="9 10">DSM 22242</strain>
    </source>
</reference>